<name>A0A1M7GZF9_9GAMM</name>
<dbReference type="CDD" id="cd00565">
    <property type="entry name" value="Ubl_ThiS"/>
    <property type="match status" value="1"/>
</dbReference>
<dbReference type="EMBL" id="LT670847">
    <property type="protein sequence ID" value="SHM21533.1"/>
    <property type="molecule type" value="Genomic_DNA"/>
</dbReference>
<dbReference type="InterPro" id="IPR012675">
    <property type="entry name" value="Beta-grasp_dom_sf"/>
</dbReference>
<dbReference type="PANTHER" id="PTHR34472">
    <property type="entry name" value="SULFUR CARRIER PROTEIN THIS"/>
    <property type="match status" value="1"/>
</dbReference>
<dbReference type="InterPro" id="IPR010035">
    <property type="entry name" value="Thi_S"/>
</dbReference>
<sequence length="69" mass="7180">MTTHAIQLNGEPHSLAPDTSAADLVAQLGLGGRRIAVEINEEIVPRSQLAETRLANGDKVEIVHAIGGG</sequence>
<evidence type="ECO:0000313" key="1">
    <source>
        <dbReference type="EMBL" id="SHM21533.1"/>
    </source>
</evidence>
<dbReference type="InterPro" id="IPR016155">
    <property type="entry name" value="Mopterin_synth/thiamin_S_b"/>
</dbReference>
<evidence type="ECO:0000313" key="2">
    <source>
        <dbReference type="Proteomes" id="UP000190911"/>
    </source>
</evidence>
<dbReference type="NCBIfam" id="TIGR01683">
    <property type="entry name" value="thiS"/>
    <property type="match status" value="1"/>
</dbReference>
<gene>
    <name evidence="1" type="ORF">SAMN05878437_1809</name>
</gene>
<dbReference type="Proteomes" id="UP000190911">
    <property type="component" value="Chromosome I"/>
</dbReference>
<dbReference type="InterPro" id="IPR003749">
    <property type="entry name" value="ThiS/MoaD-like"/>
</dbReference>
<dbReference type="OrthoDB" id="9800283at2"/>
<dbReference type="PANTHER" id="PTHR34472:SF1">
    <property type="entry name" value="SULFUR CARRIER PROTEIN THIS"/>
    <property type="match status" value="1"/>
</dbReference>
<dbReference type="RefSeq" id="WP_079554999.1">
    <property type="nucleotide sequence ID" value="NZ_LT670847.1"/>
</dbReference>
<reference evidence="1 2" key="1">
    <citation type="submission" date="2016-11" db="EMBL/GenBank/DDBJ databases">
        <authorList>
            <person name="Jaros S."/>
            <person name="Januszkiewicz K."/>
            <person name="Wedrychowicz H."/>
        </authorList>
    </citation>
    <scope>NUCLEOTIDE SEQUENCE [LARGE SCALE GENOMIC DNA]</scope>
    <source>
        <strain evidence="1 2">ACAM 12</strain>
    </source>
</reference>
<dbReference type="Gene3D" id="3.10.20.30">
    <property type="match status" value="1"/>
</dbReference>
<dbReference type="AlphaFoldDB" id="A0A1M7GZF9"/>
<keyword evidence="2" id="KW-1185">Reference proteome</keyword>
<dbReference type="Pfam" id="PF02597">
    <property type="entry name" value="ThiS"/>
    <property type="match status" value="1"/>
</dbReference>
<organism evidence="1 2">
    <name type="scientific">Vreelandella subglaciescola</name>
    <dbReference type="NCBI Taxonomy" id="29571"/>
    <lineage>
        <taxon>Bacteria</taxon>
        <taxon>Pseudomonadati</taxon>
        <taxon>Pseudomonadota</taxon>
        <taxon>Gammaproteobacteria</taxon>
        <taxon>Oceanospirillales</taxon>
        <taxon>Halomonadaceae</taxon>
        <taxon>Vreelandella</taxon>
    </lineage>
</organism>
<accession>A0A1M7GZF9</accession>
<protein>
    <submittedName>
        <fullName evidence="1">Sulfur carrier protein ThiS</fullName>
    </submittedName>
</protein>
<dbReference type="STRING" id="29571.SAMN05878437_1809"/>
<dbReference type="InParanoid" id="A0A1M7GZF9"/>
<proteinExistence type="predicted"/>
<dbReference type="SUPFAM" id="SSF54285">
    <property type="entry name" value="MoaD/ThiS"/>
    <property type="match status" value="1"/>
</dbReference>